<organism evidence="11 12">
    <name type="scientific">Paraflavitalea soli</name>
    <dbReference type="NCBI Taxonomy" id="2315862"/>
    <lineage>
        <taxon>Bacteria</taxon>
        <taxon>Pseudomonadati</taxon>
        <taxon>Bacteroidota</taxon>
        <taxon>Chitinophagia</taxon>
        <taxon>Chitinophagales</taxon>
        <taxon>Chitinophagaceae</taxon>
        <taxon>Paraflavitalea</taxon>
    </lineage>
</organism>
<dbReference type="EMBL" id="CP032157">
    <property type="protein sequence ID" value="AXY75914.1"/>
    <property type="molecule type" value="Genomic_DNA"/>
</dbReference>
<accession>A0A3B7MN20</accession>
<evidence type="ECO:0000256" key="2">
    <source>
        <dbReference type="ARBA" id="ARBA00012687"/>
    </source>
</evidence>
<proteinExistence type="predicted"/>
<keyword evidence="12" id="KW-1185">Reference proteome</keyword>
<evidence type="ECO:0000256" key="6">
    <source>
        <dbReference type="ARBA" id="ARBA00022676"/>
    </source>
</evidence>
<dbReference type="EC" id="2.4.1.182" evidence="2 10"/>
<name>A0A3B7MN20_9BACT</name>
<comment type="function">
    <text evidence="1">Condensation of UDP-2,3-diacylglucosamine and 2,3-diacylglucosamine-1-phosphate to form lipid A disaccharide, a precursor of lipid A, a phosphorylated glycolipid that anchors the lipopolysaccharide to the outer membrane of the cell.</text>
</comment>
<evidence type="ECO:0000256" key="1">
    <source>
        <dbReference type="ARBA" id="ARBA00002056"/>
    </source>
</evidence>
<dbReference type="NCBIfam" id="TIGR00215">
    <property type="entry name" value="lpxB"/>
    <property type="match status" value="1"/>
</dbReference>
<reference evidence="11 12" key="1">
    <citation type="submission" date="2018-09" db="EMBL/GenBank/DDBJ databases">
        <title>Genome sequencing of strain 6GH32-13.</title>
        <authorList>
            <person name="Weon H.-Y."/>
            <person name="Heo J."/>
            <person name="Kwon S.-W."/>
        </authorList>
    </citation>
    <scope>NUCLEOTIDE SEQUENCE [LARGE SCALE GENOMIC DNA]</scope>
    <source>
        <strain evidence="11 12">5GH32-13</strain>
    </source>
</reference>
<comment type="catalytic activity">
    <reaction evidence="9">
        <text>a lipid X + a UDP-2-N,3-O-bis[(3R)-3-hydroxyacyl]-alpha-D-glucosamine = a lipid A disaccharide + UDP + H(+)</text>
        <dbReference type="Rhea" id="RHEA:67828"/>
        <dbReference type="ChEBI" id="CHEBI:15378"/>
        <dbReference type="ChEBI" id="CHEBI:58223"/>
        <dbReference type="ChEBI" id="CHEBI:137748"/>
        <dbReference type="ChEBI" id="CHEBI:176338"/>
        <dbReference type="ChEBI" id="CHEBI:176343"/>
        <dbReference type="EC" id="2.4.1.182"/>
    </reaction>
</comment>
<evidence type="ECO:0000313" key="11">
    <source>
        <dbReference type="EMBL" id="AXY75914.1"/>
    </source>
</evidence>
<evidence type="ECO:0000256" key="5">
    <source>
        <dbReference type="ARBA" id="ARBA00022556"/>
    </source>
</evidence>
<keyword evidence="8" id="KW-0443">Lipid metabolism</keyword>
<dbReference type="Proteomes" id="UP000263900">
    <property type="component" value="Chromosome"/>
</dbReference>
<dbReference type="OrthoDB" id="9801642at2"/>
<dbReference type="Pfam" id="PF02684">
    <property type="entry name" value="LpxB"/>
    <property type="match status" value="1"/>
</dbReference>
<sequence>MRYYMIAGEASGDLHGSNLIKELKKLDEAATIRCWGGDLMEAAGAELVKHYRDLAFMGFLEVVKNLGTILRNLKLCKEDILQYKPDTLILIDYPGFNLRIAEWAKEQGIPVIYYISPQVWAWKENRVKKMKTCIDKMLVILPFEKDYYRDKWNWEVEYVGHPLVEVVEEYQNTEYRIQNTEGGKQEKPIVALLPGSRKQEILKKLPIMLAITKDFPDLQFVVAKAPGQDAAFYDTLLQGYPNVSSVSGKTYTLLLQSKAALVTSGTATLETALFGVPEVVCYKGSAISYQIARRLVKVKYISLVNLIMDKLVVKELIQDALTPDNLRQELNELLHNPARQQQLQTDYAALKELLGKGGHASAKAAASIVKFLKGGA</sequence>
<dbReference type="SUPFAM" id="SSF53756">
    <property type="entry name" value="UDP-Glycosyltransferase/glycogen phosphorylase"/>
    <property type="match status" value="1"/>
</dbReference>
<evidence type="ECO:0000256" key="3">
    <source>
        <dbReference type="ARBA" id="ARBA00020902"/>
    </source>
</evidence>
<keyword evidence="6 11" id="KW-0328">Glycosyltransferase</keyword>
<dbReference type="KEGG" id="pseg:D3H65_18855"/>
<dbReference type="Gene3D" id="3.40.50.2000">
    <property type="entry name" value="Glycogen Phosphorylase B"/>
    <property type="match status" value="1"/>
</dbReference>
<evidence type="ECO:0000256" key="10">
    <source>
        <dbReference type="NCBIfam" id="TIGR00215"/>
    </source>
</evidence>
<dbReference type="InterPro" id="IPR003835">
    <property type="entry name" value="Glyco_trans_19"/>
</dbReference>
<dbReference type="PANTHER" id="PTHR30372:SF4">
    <property type="entry name" value="LIPID-A-DISACCHARIDE SYNTHASE, MITOCHONDRIAL-RELATED"/>
    <property type="match status" value="1"/>
</dbReference>
<evidence type="ECO:0000313" key="12">
    <source>
        <dbReference type="Proteomes" id="UP000263900"/>
    </source>
</evidence>
<dbReference type="PANTHER" id="PTHR30372">
    <property type="entry name" value="LIPID-A-DISACCHARIDE SYNTHASE"/>
    <property type="match status" value="1"/>
</dbReference>
<dbReference type="AlphaFoldDB" id="A0A3B7MN20"/>
<evidence type="ECO:0000256" key="4">
    <source>
        <dbReference type="ARBA" id="ARBA00022516"/>
    </source>
</evidence>
<dbReference type="GO" id="GO:0005543">
    <property type="term" value="F:phospholipid binding"/>
    <property type="evidence" value="ECO:0007669"/>
    <property type="project" value="TreeGrafter"/>
</dbReference>
<evidence type="ECO:0000256" key="7">
    <source>
        <dbReference type="ARBA" id="ARBA00022679"/>
    </source>
</evidence>
<evidence type="ECO:0000256" key="8">
    <source>
        <dbReference type="ARBA" id="ARBA00023098"/>
    </source>
</evidence>
<dbReference type="GO" id="GO:0016020">
    <property type="term" value="C:membrane"/>
    <property type="evidence" value="ECO:0007669"/>
    <property type="project" value="GOC"/>
</dbReference>
<keyword evidence="5" id="KW-0441">Lipid A biosynthesis</keyword>
<dbReference type="GO" id="GO:0008915">
    <property type="term" value="F:lipid-A-disaccharide synthase activity"/>
    <property type="evidence" value="ECO:0007669"/>
    <property type="project" value="UniProtKB-UniRule"/>
</dbReference>
<evidence type="ECO:0000256" key="9">
    <source>
        <dbReference type="ARBA" id="ARBA00048975"/>
    </source>
</evidence>
<protein>
    <recommendedName>
        <fullName evidence="3 10">Lipid-A-disaccharide synthase</fullName>
        <ecNumber evidence="2 10">2.4.1.182</ecNumber>
    </recommendedName>
</protein>
<keyword evidence="4" id="KW-0444">Lipid biosynthesis</keyword>
<gene>
    <name evidence="11" type="ORF">D3H65_18855</name>
</gene>
<dbReference type="GO" id="GO:0009245">
    <property type="term" value="P:lipid A biosynthetic process"/>
    <property type="evidence" value="ECO:0007669"/>
    <property type="project" value="UniProtKB-UniRule"/>
</dbReference>
<dbReference type="RefSeq" id="WP_119051795.1">
    <property type="nucleotide sequence ID" value="NZ_CP032157.1"/>
</dbReference>
<keyword evidence="7 11" id="KW-0808">Transferase</keyword>